<evidence type="ECO:0000256" key="1">
    <source>
        <dbReference type="ARBA" id="ARBA00008679"/>
    </source>
</evidence>
<proteinExistence type="inferred from homology"/>
<dbReference type="GO" id="GO:0061595">
    <property type="term" value="F:6-deoxy-6-sulfofructose-1-phosphate aldolase activity"/>
    <property type="evidence" value="ECO:0007669"/>
    <property type="project" value="TreeGrafter"/>
</dbReference>
<dbReference type="Gene3D" id="3.20.20.70">
    <property type="entry name" value="Aldolase class I"/>
    <property type="match status" value="1"/>
</dbReference>
<accession>A0A6P2CYX9</accession>
<evidence type="ECO:0000313" key="4">
    <source>
        <dbReference type="Proteomes" id="UP000464178"/>
    </source>
</evidence>
<dbReference type="AlphaFoldDB" id="A0A6P2CYX9"/>
<dbReference type="Pfam" id="PF01791">
    <property type="entry name" value="DeoC"/>
    <property type="match status" value="1"/>
</dbReference>
<keyword evidence="2" id="KW-0456">Lyase</keyword>
<keyword evidence="4" id="KW-1185">Reference proteome</keyword>
<dbReference type="InterPro" id="IPR002915">
    <property type="entry name" value="DeoC/FbaB/LacD_aldolase"/>
</dbReference>
<dbReference type="PANTHER" id="PTHR39340">
    <property type="entry name" value="SULFOFRUCTOSEPHOSPHATE ALDOLASE"/>
    <property type="match status" value="1"/>
</dbReference>
<evidence type="ECO:0008006" key="5">
    <source>
        <dbReference type="Google" id="ProtNLM"/>
    </source>
</evidence>
<gene>
    <name evidence="3" type="ORF">SOIL9_39470</name>
</gene>
<sequence>MATTSITRLYGLGLTPGKLRGLQRISNANGTLTMVATDQNSSMISMMKKATKEATGADREPTYAEIADAKVMLSRALAPHCSGLLVDGFYGYASTVSAFAVPPSTGLLIRVEKSGADKNAAGAPCGEVEPGWSVGKIKRCGADAVKLLAQFEPDELDSAERNFAFTQQIYDECIKHDILFLLEPLHFAYKINGVEEAKDKVAARKAKTVIDTAKYLSRYCDIYKAEFPGTFGVESDAQLVDNLKRLNDACVKPWVLLSAGVDYDKYKKQVDMAMKAGASGILGGRAFWKEFFTYASPADRQKFAETECVKRVQETDAIVKSGTPWFAKYGLTMEDLHGIRTTDGWHARYGGGTATKGAGGPSDPNAVY</sequence>
<dbReference type="KEGG" id="gms:SOIL9_39470"/>
<reference evidence="3 4" key="1">
    <citation type="submission" date="2019-05" db="EMBL/GenBank/DDBJ databases">
        <authorList>
            <consortium name="Science for Life Laboratories"/>
        </authorList>
    </citation>
    <scope>NUCLEOTIDE SEQUENCE [LARGE SCALE GENOMIC DNA]</scope>
    <source>
        <strain evidence="3">Soil9</strain>
    </source>
</reference>
<evidence type="ECO:0000256" key="2">
    <source>
        <dbReference type="ARBA" id="ARBA00023239"/>
    </source>
</evidence>
<dbReference type="EMBL" id="LR593886">
    <property type="protein sequence ID" value="VTR93767.1"/>
    <property type="molecule type" value="Genomic_DNA"/>
</dbReference>
<dbReference type="RefSeq" id="WP_162668440.1">
    <property type="nucleotide sequence ID" value="NZ_LR593886.1"/>
</dbReference>
<dbReference type="InterPro" id="IPR013785">
    <property type="entry name" value="Aldolase_TIM"/>
</dbReference>
<dbReference type="PANTHER" id="PTHR39340:SF1">
    <property type="entry name" value="SULFOFRUCTOSEPHOSPHATE ALDOLASE"/>
    <property type="match status" value="1"/>
</dbReference>
<dbReference type="GO" id="GO:1902777">
    <property type="term" value="P:6-sulfoquinovose(1-) catabolic process"/>
    <property type="evidence" value="ECO:0007669"/>
    <property type="project" value="TreeGrafter"/>
</dbReference>
<dbReference type="SUPFAM" id="SSF51569">
    <property type="entry name" value="Aldolase"/>
    <property type="match status" value="1"/>
</dbReference>
<name>A0A6P2CYX9_9BACT</name>
<comment type="similarity">
    <text evidence="1">Belongs to the aldolase LacD family.</text>
</comment>
<dbReference type="InterPro" id="IPR050552">
    <property type="entry name" value="LacD_aldolase"/>
</dbReference>
<protein>
    <recommendedName>
        <fullName evidence="5">Tagatose-bisphosphate aldolase</fullName>
    </recommendedName>
</protein>
<evidence type="ECO:0000313" key="3">
    <source>
        <dbReference type="EMBL" id="VTR93767.1"/>
    </source>
</evidence>
<dbReference type="Proteomes" id="UP000464178">
    <property type="component" value="Chromosome"/>
</dbReference>
<dbReference type="NCBIfam" id="NF009498">
    <property type="entry name" value="PRK12858.1"/>
    <property type="match status" value="1"/>
</dbReference>
<organism evidence="3 4">
    <name type="scientific">Gemmata massiliana</name>
    <dbReference type="NCBI Taxonomy" id="1210884"/>
    <lineage>
        <taxon>Bacteria</taxon>
        <taxon>Pseudomonadati</taxon>
        <taxon>Planctomycetota</taxon>
        <taxon>Planctomycetia</taxon>
        <taxon>Gemmatales</taxon>
        <taxon>Gemmataceae</taxon>
        <taxon>Gemmata</taxon>
    </lineage>
</organism>